<feature type="region of interest" description="Disordered" evidence="2">
    <location>
        <begin position="1"/>
        <end position="33"/>
    </location>
</feature>
<evidence type="ECO:0000313" key="5">
    <source>
        <dbReference type="Proteomes" id="UP001341281"/>
    </source>
</evidence>
<evidence type="ECO:0000313" key="4">
    <source>
        <dbReference type="EMBL" id="WVZ79429.1"/>
    </source>
</evidence>
<dbReference type="Pfam" id="PF14223">
    <property type="entry name" value="Retrotran_gag_2"/>
    <property type="match status" value="1"/>
</dbReference>
<evidence type="ECO:0000256" key="1">
    <source>
        <dbReference type="PROSITE-ProRule" id="PRU00047"/>
    </source>
</evidence>
<dbReference type="SMART" id="SM00343">
    <property type="entry name" value="ZnF_C2HC"/>
    <property type="match status" value="1"/>
</dbReference>
<dbReference type="EMBL" id="CP144750">
    <property type="protein sequence ID" value="WVZ79429.1"/>
    <property type="molecule type" value="Genomic_DNA"/>
</dbReference>
<dbReference type="AlphaFoldDB" id="A0AAQ3TU05"/>
<dbReference type="Proteomes" id="UP001341281">
    <property type="component" value="Chromosome 06"/>
</dbReference>
<dbReference type="Pfam" id="PF00098">
    <property type="entry name" value="zf-CCHC"/>
    <property type="match status" value="1"/>
</dbReference>
<keyword evidence="1" id="KW-0862">Zinc</keyword>
<dbReference type="InterPro" id="IPR054722">
    <property type="entry name" value="PolX-like_BBD"/>
</dbReference>
<organism evidence="4 5">
    <name type="scientific">Paspalum notatum var. saurae</name>
    <dbReference type="NCBI Taxonomy" id="547442"/>
    <lineage>
        <taxon>Eukaryota</taxon>
        <taxon>Viridiplantae</taxon>
        <taxon>Streptophyta</taxon>
        <taxon>Embryophyta</taxon>
        <taxon>Tracheophyta</taxon>
        <taxon>Spermatophyta</taxon>
        <taxon>Magnoliopsida</taxon>
        <taxon>Liliopsida</taxon>
        <taxon>Poales</taxon>
        <taxon>Poaceae</taxon>
        <taxon>PACMAD clade</taxon>
        <taxon>Panicoideae</taxon>
        <taxon>Andropogonodae</taxon>
        <taxon>Paspaleae</taxon>
        <taxon>Paspalinae</taxon>
        <taxon>Paspalum</taxon>
    </lineage>
</organism>
<proteinExistence type="predicted"/>
<dbReference type="InterPro" id="IPR001878">
    <property type="entry name" value="Znf_CCHC"/>
</dbReference>
<accession>A0AAQ3TU05</accession>
<dbReference type="InterPro" id="IPR036875">
    <property type="entry name" value="Znf_CCHC_sf"/>
</dbReference>
<feature type="region of interest" description="Disordered" evidence="2">
    <location>
        <begin position="221"/>
        <end position="268"/>
    </location>
</feature>
<gene>
    <name evidence="4" type="ORF">U9M48_027009</name>
</gene>
<feature type="compositionally biased region" description="Low complexity" evidence="2">
    <location>
        <begin position="1"/>
        <end position="22"/>
    </location>
</feature>
<feature type="compositionally biased region" description="Gly residues" evidence="2">
    <location>
        <begin position="231"/>
        <end position="240"/>
    </location>
</feature>
<keyword evidence="1" id="KW-0479">Metal-binding</keyword>
<sequence length="439" mass="48453">MSEAGYSSSSSAGSSHPSLLNGGERRNSSDRRRTVVRTVREVGSAQFPQLTRTNYTDWVVMMKVMLKARGLWSVIKHGTDDKQEDQMALEALLRGVPTEYQSTLGRKKTAKLAWESLEKMRLGDDRVKKARFRDGEKVEDFALRLQALVSELGALGKKMDDEEVVGKYLRAAPKRLEPVVVSMETLLDLSELTIEDVTGRLRAYEDRLVPSAEQAAEGDKLLLGKEQKNPQGGGASSSGRGGRRRGKPRRRSGGAELGEDGGSRAKDKCRRCGRLGHWARDCRVPRRGEHSEQANLTQEGEEEPALLLTRMEDKTEEDEPVMLMAQACTLASRAEEVFTAPLQLEEPRVQVLLGAEGEQKVEAERWYLDTGASNHMTGSRAAFAELDSTVTGTVRFGDNSIVTITGRGTVLFSCRDGSHRALTGVYFIPRLRSSIISLG</sequence>
<feature type="compositionally biased region" description="Basic and acidic residues" evidence="2">
    <location>
        <begin position="23"/>
        <end position="33"/>
    </location>
</feature>
<evidence type="ECO:0000259" key="3">
    <source>
        <dbReference type="PROSITE" id="PS50158"/>
    </source>
</evidence>
<keyword evidence="5" id="KW-1185">Reference proteome</keyword>
<dbReference type="GO" id="GO:0003676">
    <property type="term" value="F:nucleic acid binding"/>
    <property type="evidence" value="ECO:0007669"/>
    <property type="project" value="InterPro"/>
</dbReference>
<keyword evidence="1" id="KW-0863">Zinc-finger</keyword>
<reference evidence="4 5" key="1">
    <citation type="submission" date="2024-02" db="EMBL/GenBank/DDBJ databases">
        <title>High-quality chromosome-scale genome assembly of Pensacola bahiagrass (Paspalum notatum Flugge var. saurae).</title>
        <authorList>
            <person name="Vega J.M."/>
            <person name="Podio M."/>
            <person name="Orjuela J."/>
            <person name="Siena L.A."/>
            <person name="Pessino S.C."/>
            <person name="Combes M.C."/>
            <person name="Mariac C."/>
            <person name="Albertini E."/>
            <person name="Pupilli F."/>
            <person name="Ortiz J.P.A."/>
            <person name="Leblanc O."/>
        </authorList>
    </citation>
    <scope>NUCLEOTIDE SEQUENCE [LARGE SCALE GENOMIC DNA]</scope>
    <source>
        <strain evidence="4">R1</strain>
        <tissue evidence="4">Leaf</tissue>
    </source>
</reference>
<feature type="compositionally biased region" description="Basic residues" evidence="2">
    <location>
        <begin position="241"/>
        <end position="252"/>
    </location>
</feature>
<evidence type="ECO:0000256" key="2">
    <source>
        <dbReference type="SAM" id="MobiDB-lite"/>
    </source>
</evidence>
<name>A0AAQ3TU05_PASNO</name>
<dbReference type="PANTHER" id="PTHR35317">
    <property type="entry name" value="OS04G0629600 PROTEIN"/>
    <property type="match status" value="1"/>
</dbReference>
<protein>
    <recommendedName>
        <fullName evidence="3">CCHC-type domain-containing protein</fullName>
    </recommendedName>
</protein>
<dbReference type="GO" id="GO:0008270">
    <property type="term" value="F:zinc ion binding"/>
    <property type="evidence" value="ECO:0007669"/>
    <property type="project" value="UniProtKB-KW"/>
</dbReference>
<dbReference type="Gene3D" id="4.10.60.10">
    <property type="entry name" value="Zinc finger, CCHC-type"/>
    <property type="match status" value="1"/>
</dbReference>
<dbReference type="SUPFAM" id="SSF57756">
    <property type="entry name" value="Retrovirus zinc finger-like domains"/>
    <property type="match status" value="1"/>
</dbReference>
<dbReference type="PANTHER" id="PTHR35317:SF38">
    <property type="entry name" value="RNA-DIRECTED DNA POLYMERASE"/>
    <property type="match status" value="1"/>
</dbReference>
<feature type="domain" description="CCHC-type" evidence="3">
    <location>
        <begin position="268"/>
        <end position="283"/>
    </location>
</feature>
<dbReference type="Pfam" id="PF22936">
    <property type="entry name" value="Pol_BBD"/>
    <property type="match status" value="1"/>
</dbReference>
<dbReference type="PROSITE" id="PS50158">
    <property type="entry name" value="ZF_CCHC"/>
    <property type="match status" value="1"/>
</dbReference>